<feature type="compositionally biased region" description="Low complexity" evidence="1">
    <location>
        <begin position="150"/>
        <end position="159"/>
    </location>
</feature>
<organism evidence="2 3">
    <name type="scientific">Lupinus luteus</name>
    <name type="common">European yellow lupine</name>
    <dbReference type="NCBI Taxonomy" id="3873"/>
    <lineage>
        <taxon>Eukaryota</taxon>
        <taxon>Viridiplantae</taxon>
        <taxon>Streptophyta</taxon>
        <taxon>Embryophyta</taxon>
        <taxon>Tracheophyta</taxon>
        <taxon>Spermatophyta</taxon>
        <taxon>Magnoliopsida</taxon>
        <taxon>eudicotyledons</taxon>
        <taxon>Gunneridae</taxon>
        <taxon>Pentapetalae</taxon>
        <taxon>rosids</taxon>
        <taxon>fabids</taxon>
        <taxon>Fabales</taxon>
        <taxon>Fabaceae</taxon>
        <taxon>Papilionoideae</taxon>
        <taxon>50 kb inversion clade</taxon>
        <taxon>genistoids sensu lato</taxon>
        <taxon>core genistoids</taxon>
        <taxon>Genisteae</taxon>
        <taxon>Lupinus</taxon>
    </lineage>
</organism>
<dbReference type="AlphaFoldDB" id="A0AAV1WUH5"/>
<comment type="caution">
    <text evidence="2">The sequence shown here is derived from an EMBL/GenBank/DDBJ whole genome shotgun (WGS) entry which is preliminary data.</text>
</comment>
<dbReference type="EMBL" id="CAXHTB010000009">
    <property type="protein sequence ID" value="CAL0312548.1"/>
    <property type="molecule type" value="Genomic_DNA"/>
</dbReference>
<sequence>MFKCVSVVEKGKIGILSKTLSLGRETLAWASSVSLERGLGEGHEFGSVIPPSGRKNLAWASNPRLGDRCLAWARKPRIWMSPWKILAWARKVSLGSSMMIPHPDAYIDDSFTLPPKILMSSEDGFGYPSFRSDGTGPSQDHRTWPDGLDALSSSRAGRSSGLGGGPCKKTSVLRMSSPPNYASGIWHHDMEEDEEEEEDEVIELVDVESSVEVIDLVSDSEEEEDPSEGSSIPGIF</sequence>
<feature type="region of interest" description="Disordered" evidence="1">
    <location>
        <begin position="215"/>
        <end position="236"/>
    </location>
</feature>
<evidence type="ECO:0000256" key="1">
    <source>
        <dbReference type="SAM" id="MobiDB-lite"/>
    </source>
</evidence>
<dbReference type="Proteomes" id="UP001497480">
    <property type="component" value="Unassembled WGS sequence"/>
</dbReference>
<feature type="compositionally biased region" description="Acidic residues" evidence="1">
    <location>
        <begin position="218"/>
        <end position="227"/>
    </location>
</feature>
<evidence type="ECO:0000313" key="3">
    <source>
        <dbReference type="Proteomes" id="UP001497480"/>
    </source>
</evidence>
<reference evidence="2 3" key="1">
    <citation type="submission" date="2024-03" db="EMBL/GenBank/DDBJ databases">
        <authorList>
            <person name="Martinez-Hernandez J."/>
        </authorList>
    </citation>
    <scope>NUCLEOTIDE SEQUENCE [LARGE SCALE GENOMIC DNA]</scope>
</reference>
<gene>
    <name evidence="2" type="ORF">LLUT_LOCUS13608</name>
</gene>
<protein>
    <submittedName>
        <fullName evidence="2">Uncharacterized protein</fullName>
    </submittedName>
</protein>
<proteinExistence type="predicted"/>
<feature type="region of interest" description="Disordered" evidence="1">
    <location>
        <begin position="128"/>
        <end position="174"/>
    </location>
</feature>
<accession>A0AAV1WUH5</accession>
<evidence type="ECO:0000313" key="2">
    <source>
        <dbReference type="EMBL" id="CAL0312548.1"/>
    </source>
</evidence>
<keyword evidence="3" id="KW-1185">Reference proteome</keyword>
<name>A0AAV1WUH5_LUPLU</name>